<keyword evidence="2" id="KW-0813">Transport</keyword>
<dbReference type="PANTHER" id="PTHR23511">
    <property type="entry name" value="SYNAPTIC VESICLE GLYCOPROTEIN 2"/>
    <property type="match status" value="1"/>
</dbReference>
<feature type="compositionally biased region" description="Basic and acidic residues" evidence="6">
    <location>
        <begin position="528"/>
        <end position="538"/>
    </location>
</feature>
<dbReference type="SUPFAM" id="SSF103473">
    <property type="entry name" value="MFS general substrate transporter"/>
    <property type="match status" value="1"/>
</dbReference>
<feature type="transmembrane region" description="Helical" evidence="7">
    <location>
        <begin position="377"/>
        <end position="397"/>
    </location>
</feature>
<feature type="transmembrane region" description="Helical" evidence="7">
    <location>
        <begin position="322"/>
        <end position="346"/>
    </location>
</feature>
<accession>A0A250XFQ9</accession>
<feature type="transmembrane region" description="Helical" evidence="7">
    <location>
        <begin position="353"/>
        <end position="371"/>
    </location>
</feature>
<evidence type="ECO:0000313" key="10">
    <source>
        <dbReference type="Proteomes" id="UP000232323"/>
    </source>
</evidence>
<evidence type="ECO:0000256" key="7">
    <source>
        <dbReference type="SAM" id="Phobius"/>
    </source>
</evidence>
<keyword evidence="4 7" id="KW-1133">Transmembrane helix</keyword>
<evidence type="ECO:0000256" key="4">
    <source>
        <dbReference type="ARBA" id="ARBA00022989"/>
    </source>
</evidence>
<evidence type="ECO:0000259" key="8">
    <source>
        <dbReference type="PROSITE" id="PS50850"/>
    </source>
</evidence>
<proteinExistence type="predicted"/>
<dbReference type="PANTHER" id="PTHR23511:SF34">
    <property type="entry name" value="SYNAPTIC VESICLE GLYCOPROTEIN 2"/>
    <property type="match status" value="1"/>
</dbReference>
<feature type="transmembrane region" description="Helical" evidence="7">
    <location>
        <begin position="94"/>
        <end position="112"/>
    </location>
</feature>
<dbReference type="PROSITE" id="PS50850">
    <property type="entry name" value="MFS"/>
    <property type="match status" value="1"/>
</dbReference>
<sequence length="538" mass="56995">MLSSDGSFTSLEEALNLVGTGSFQVMVLLTCGLSNAADAVEILSVGLLGTAAEAELDLTPHRVGILNSCIFLGMFIGGLFWGCLGDAMGRRMSLLLALTLNALFGALSASSHSLASLVAFRMVAGLGVGGSVPIVFSTMSEFCNATSRGKFMALVASFWMVGSLYSASMGWIMITRVGWRPYVLVASLPAWAAALLTLFFMPETPRYLAASGSTLKAAQVLQRMAAFNKRKLPQGFALKPVHHTKEEESQFLASSRSGQSISQRSWTEIKHSWNLLKCLTFEKPLRSYTWPLMVAWIGLCGGWYCTVLWLPKYFEERGAVGGSIYAETFAVSLANLPGNLASLYLTDLLGRRLTTCLCMAGACVCALLFAVAPASGVWPTVAACVFNAVSVGGWNALDTISAELYPTTLRTTGFGLLGATGRISSLVTTYAAGALLAWKLWAPLVLAAGLLAAGSFAMMMLPEPAGRPLQDSTSDCSDSSEVGDDRLAHKRVQDVEDAGVDGSSSTTALLLQQRSTSLSGAGGGRPVGMEDNRSRAET</sequence>
<comment type="caution">
    <text evidence="9">The sequence shown here is derived from an EMBL/GenBank/DDBJ whole genome shotgun (WGS) entry which is preliminary data.</text>
</comment>
<keyword evidence="10" id="KW-1185">Reference proteome</keyword>
<feature type="transmembrane region" description="Helical" evidence="7">
    <location>
        <begin position="290"/>
        <end position="310"/>
    </location>
</feature>
<feature type="transmembrane region" description="Helical" evidence="7">
    <location>
        <begin position="63"/>
        <end position="82"/>
    </location>
</feature>
<dbReference type="OrthoDB" id="4139357at2759"/>
<feature type="transmembrane region" description="Helical" evidence="7">
    <location>
        <begin position="179"/>
        <end position="201"/>
    </location>
</feature>
<dbReference type="Proteomes" id="UP000232323">
    <property type="component" value="Unassembled WGS sequence"/>
</dbReference>
<evidence type="ECO:0000256" key="2">
    <source>
        <dbReference type="ARBA" id="ARBA00022448"/>
    </source>
</evidence>
<feature type="transmembrane region" description="Helical" evidence="7">
    <location>
        <begin position="151"/>
        <end position="173"/>
    </location>
</feature>
<feature type="transmembrane region" description="Helical" evidence="7">
    <location>
        <begin position="118"/>
        <end position="139"/>
    </location>
</feature>
<reference evidence="9 10" key="1">
    <citation type="submission" date="2017-08" db="EMBL/GenBank/DDBJ databases">
        <title>Acidophilic green algal genome provides insights into adaptation to an acidic environment.</title>
        <authorList>
            <person name="Hirooka S."/>
            <person name="Hirose Y."/>
            <person name="Kanesaki Y."/>
            <person name="Higuchi S."/>
            <person name="Fujiwara T."/>
            <person name="Onuma R."/>
            <person name="Era A."/>
            <person name="Ohbayashi R."/>
            <person name="Uzuka A."/>
            <person name="Nozaki H."/>
            <person name="Yoshikawa H."/>
            <person name="Miyagishima S.Y."/>
        </authorList>
    </citation>
    <scope>NUCLEOTIDE SEQUENCE [LARGE SCALE GENOMIC DNA]</scope>
    <source>
        <strain evidence="9 10">NIES-2499</strain>
    </source>
</reference>
<evidence type="ECO:0000313" key="9">
    <source>
        <dbReference type="EMBL" id="GAX81918.1"/>
    </source>
</evidence>
<dbReference type="AlphaFoldDB" id="A0A250XFQ9"/>
<dbReference type="GO" id="GO:0022857">
    <property type="term" value="F:transmembrane transporter activity"/>
    <property type="evidence" value="ECO:0007669"/>
    <property type="project" value="InterPro"/>
</dbReference>
<dbReference type="Gene3D" id="1.20.1250.20">
    <property type="entry name" value="MFS general substrate transporter like domains"/>
    <property type="match status" value="1"/>
</dbReference>
<keyword evidence="5 7" id="KW-0472">Membrane</keyword>
<gene>
    <name evidence="9" type="ORF">CEUSTIGMA_g9346.t1</name>
</gene>
<feature type="transmembrane region" description="Helical" evidence="7">
    <location>
        <begin position="409"/>
        <end position="434"/>
    </location>
</feature>
<keyword evidence="3 7" id="KW-0812">Transmembrane</keyword>
<name>A0A250XFQ9_9CHLO</name>
<comment type="subcellular location">
    <subcellularLocation>
        <location evidence="1">Membrane</location>
        <topology evidence="1">Multi-pass membrane protein</topology>
    </subcellularLocation>
</comment>
<dbReference type="InterPro" id="IPR005828">
    <property type="entry name" value="MFS_sugar_transport-like"/>
</dbReference>
<feature type="compositionally biased region" description="Polar residues" evidence="6">
    <location>
        <begin position="502"/>
        <end position="519"/>
    </location>
</feature>
<feature type="region of interest" description="Disordered" evidence="6">
    <location>
        <begin position="467"/>
        <end position="538"/>
    </location>
</feature>
<evidence type="ECO:0000256" key="5">
    <source>
        <dbReference type="ARBA" id="ARBA00023136"/>
    </source>
</evidence>
<feature type="domain" description="Major facilitator superfamily (MFS) profile" evidence="8">
    <location>
        <begin position="27"/>
        <end position="465"/>
    </location>
</feature>
<evidence type="ECO:0000256" key="3">
    <source>
        <dbReference type="ARBA" id="ARBA00022692"/>
    </source>
</evidence>
<evidence type="ECO:0000256" key="6">
    <source>
        <dbReference type="SAM" id="MobiDB-lite"/>
    </source>
</evidence>
<dbReference type="InterPro" id="IPR020846">
    <property type="entry name" value="MFS_dom"/>
</dbReference>
<feature type="compositionally biased region" description="Polar residues" evidence="6">
    <location>
        <begin position="470"/>
        <end position="480"/>
    </location>
</feature>
<protein>
    <recommendedName>
        <fullName evidence="8">Major facilitator superfamily (MFS) profile domain-containing protein</fullName>
    </recommendedName>
</protein>
<dbReference type="STRING" id="1157962.A0A250XFQ9"/>
<dbReference type="GO" id="GO:0016020">
    <property type="term" value="C:membrane"/>
    <property type="evidence" value="ECO:0007669"/>
    <property type="project" value="UniProtKB-SubCell"/>
</dbReference>
<dbReference type="Pfam" id="PF00083">
    <property type="entry name" value="Sugar_tr"/>
    <property type="match status" value="1"/>
</dbReference>
<organism evidence="9 10">
    <name type="scientific">Chlamydomonas eustigma</name>
    <dbReference type="NCBI Taxonomy" id="1157962"/>
    <lineage>
        <taxon>Eukaryota</taxon>
        <taxon>Viridiplantae</taxon>
        <taxon>Chlorophyta</taxon>
        <taxon>core chlorophytes</taxon>
        <taxon>Chlorophyceae</taxon>
        <taxon>CS clade</taxon>
        <taxon>Chlamydomonadales</taxon>
        <taxon>Chlamydomonadaceae</taxon>
        <taxon>Chlamydomonas</taxon>
    </lineage>
</organism>
<evidence type="ECO:0000256" key="1">
    <source>
        <dbReference type="ARBA" id="ARBA00004141"/>
    </source>
</evidence>
<feature type="transmembrane region" description="Helical" evidence="7">
    <location>
        <begin position="440"/>
        <end position="461"/>
    </location>
</feature>
<feature type="compositionally biased region" description="Basic and acidic residues" evidence="6">
    <location>
        <begin position="483"/>
        <end position="494"/>
    </location>
</feature>
<dbReference type="InterPro" id="IPR036259">
    <property type="entry name" value="MFS_trans_sf"/>
</dbReference>
<dbReference type="EMBL" id="BEGY01000072">
    <property type="protein sequence ID" value="GAX81918.1"/>
    <property type="molecule type" value="Genomic_DNA"/>
</dbReference>